<evidence type="ECO:0000313" key="2">
    <source>
        <dbReference type="Proteomes" id="UP001526166"/>
    </source>
</evidence>
<name>A0ABT2ZUP0_9RHOB</name>
<dbReference type="EMBL" id="JAOWKW010000001">
    <property type="protein sequence ID" value="MCV2877465.1"/>
    <property type="molecule type" value="Genomic_DNA"/>
</dbReference>
<reference evidence="1 2" key="1">
    <citation type="submission" date="2022-10" db="EMBL/GenBank/DDBJ databases">
        <title>Sinirhodobacter sp. nov., isolated from ocean surface sediments.</title>
        <authorList>
            <person name="He W."/>
            <person name="Wang L."/>
            <person name="Zhang D.-F."/>
        </authorList>
    </citation>
    <scope>NUCLEOTIDE SEQUENCE [LARGE SCALE GENOMIC DNA]</scope>
    <source>
        <strain evidence="1 2">WL0115</strain>
    </source>
</reference>
<protein>
    <recommendedName>
        <fullName evidence="3">DUF4156 domain-containing protein</fullName>
    </recommendedName>
</protein>
<evidence type="ECO:0008006" key="3">
    <source>
        <dbReference type="Google" id="ProtNLM"/>
    </source>
</evidence>
<comment type="caution">
    <text evidence="1">The sequence shown here is derived from an EMBL/GenBank/DDBJ whole genome shotgun (WGS) entry which is preliminary data.</text>
</comment>
<sequence length="107" mass="11389">MRRVSIWILATVLVGGCGASPAPRFFGAARHEVMAQGLRYAVFAKGDAVEVIRLDTIKRQDHDRARAGLIEAAESVTGCRVAGPLGGYARSPSLPGDSGEARYLMDC</sequence>
<evidence type="ECO:0000313" key="1">
    <source>
        <dbReference type="EMBL" id="MCV2877465.1"/>
    </source>
</evidence>
<dbReference type="Proteomes" id="UP001526166">
    <property type="component" value="Unassembled WGS sequence"/>
</dbReference>
<keyword evidence="2" id="KW-1185">Reference proteome</keyword>
<proteinExistence type="predicted"/>
<dbReference type="RefSeq" id="WP_263846799.1">
    <property type="nucleotide sequence ID" value="NZ_JAOWKW010000001.1"/>
</dbReference>
<accession>A0ABT2ZUP0</accession>
<organism evidence="1 2">
    <name type="scientific">Sedimentimonas flavescens</name>
    <dbReference type="NCBI Taxonomy" id="2851012"/>
    <lineage>
        <taxon>Bacteria</taxon>
        <taxon>Pseudomonadati</taxon>
        <taxon>Pseudomonadota</taxon>
        <taxon>Alphaproteobacteria</taxon>
        <taxon>Rhodobacterales</taxon>
        <taxon>Rhodobacter group</taxon>
        <taxon>Sedimentimonas</taxon>
    </lineage>
</organism>
<gene>
    <name evidence="1" type="ORF">OE699_01250</name>
</gene>
<dbReference type="PROSITE" id="PS51257">
    <property type="entry name" value="PROKAR_LIPOPROTEIN"/>
    <property type="match status" value="1"/>
</dbReference>